<sequence length="246" mass="26682">MSLVPNPGPGVAPLGNVAMCLSTLRRAITRPAHLPGIVVFYGPSGYGKSTAATVATIHCDAVYVQARSSWTRKAAHQAILKGLGVLPAKTVAEMSDQIAEELALSKRPLIVDEVDYLAERGTIELIRDIYESSQAPVMLIGEEGLPGKLKRWERFHGRVLDWAPAQPASLEDCKTLSELHSTKVQIADDLLAKVHDVAGGSVRRICVNIARIEEQAQVEGRDVMDLAAWGARELYTGEAPSRRRNA</sequence>
<name>A0ABR9H4I1_9BACT</name>
<feature type="domain" description="ORC1/DEAH AAA+ ATPase" evidence="1">
    <location>
        <begin position="35"/>
        <end position="148"/>
    </location>
</feature>
<keyword evidence="3" id="KW-1185">Reference proteome</keyword>
<accession>A0ABR9H4I1</accession>
<dbReference type="RefSeq" id="WP_192623787.1">
    <property type="nucleotide sequence ID" value="NZ_JADBGG010000016.1"/>
</dbReference>
<reference evidence="2 3" key="1">
    <citation type="submission" date="2020-10" db="EMBL/GenBank/DDBJ databases">
        <title>Genomic Encyclopedia of Type Strains, Phase IV (KMG-IV): sequencing the most valuable type-strain genomes for metagenomic binning, comparative biology and taxonomic classification.</title>
        <authorList>
            <person name="Goeker M."/>
        </authorList>
    </citation>
    <scope>NUCLEOTIDE SEQUENCE [LARGE SCALE GENOMIC DNA]</scope>
    <source>
        <strain evidence="2 3">DSM 4194</strain>
    </source>
</reference>
<dbReference type="InterPro" id="IPR027417">
    <property type="entry name" value="P-loop_NTPase"/>
</dbReference>
<dbReference type="Gene3D" id="3.40.50.300">
    <property type="entry name" value="P-loop containing nucleotide triphosphate hydrolases"/>
    <property type="match status" value="1"/>
</dbReference>
<dbReference type="SUPFAM" id="SSF52540">
    <property type="entry name" value="P-loop containing nucleoside triphosphate hydrolases"/>
    <property type="match status" value="1"/>
</dbReference>
<dbReference type="EMBL" id="JADBGG010000016">
    <property type="protein sequence ID" value="MBE1425609.1"/>
    <property type="molecule type" value="Genomic_DNA"/>
</dbReference>
<dbReference type="Pfam" id="PF13401">
    <property type="entry name" value="AAA_22"/>
    <property type="match status" value="1"/>
</dbReference>
<protein>
    <recommendedName>
        <fullName evidence="1">ORC1/DEAH AAA+ ATPase domain-containing protein</fullName>
    </recommendedName>
</protein>
<evidence type="ECO:0000313" key="3">
    <source>
        <dbReference type="Proteomes" id="UP000639010"/>
    </source>
</evidence>
<dbReference type="InterPro" id="IPR049945">
    <property type="entry name" value="AAA_22"/>
</dbReference>
<organism evidence="2 3">
    <name type="scientific">Desulfomicrobium macestii</name>
    <dbReference type="NCBI Taxonomy" id="90731"/>
    <lineage>
        <taxon>Bacteria</taxon>
        <taxon>Pseudomonadati</taxon>
        <taxon>Thermodesulfobacteriota</taxon>
        <taxon>Desulfovibrionia</taxon>
        <taxon>Desulfovibrionales</taxon>
        <taxon>Desulfomicrobiaceae</taxon>
        <taxon>Desulfomicrobium</taxon>
    </lineage>
</organism>
<dbReference type="Proteomes" id="UP000639010">
    <property type="component" value="Unassembled WGS sequence"/>
</dbReference>
<proteinExistence type="predicted"/>
<comment type="caution">
    <text evidence="2">The sequence shown here is derived from an EMBL/GenBank/DDBJ whole genome shotgun (WGS) entry which is preliminary data.</text>
</comment>
<evidence type="ECO:0000313" key="2">
    <source>
        <dbReference type="EMBL" id="MBE1425609.1"/>
    </source>
</evidence>
<gene>
    <name evidence="2" type="ORF">H4684_002266</name>
</gene>
<evidence type="ECO:0000259" key="1">
    <source>
        <dbReference type="Pfam" id="PF13401"/>
    </source>
</evidence>